<dbReference type="PANTHER" id="PTHR35851:SF1">
    <property type="entry name" value="CELL DIVISION PROTEIN FTSQ"/>
    <property type="match status" value="1"/>
</dbReference>
<sequence>MRPLNGAPPREAPGHRQGPSGGMAPRVYQRSKRPARRDPAPSRLAFKLERLWLTPAVRAFTRIGVPIVLIVAGLGLWLGDPGRRADLVAQVQDVKDAIEHRPEFMVKLLKIEGASPEVAHAVRAMLPMGLPASSFDIDLDAYRDTIRRLDAVADARLVIRPGGVLEADVTERVPAILWRQPAGLEMLDASGHRVATLISREARPDLPVISGMGADKAVPEALEIIADAGPLLPRLRGLERLGERRWDLVLDHDQRIMLPETDPVAALDRILALNTAEDLLARDFTVIDFRNKDRPTIRLSDNALAEFRRVQSDILKARATQ</sequence>
<dbReference type="HAMAP" id="MF_00911">
    <property type="entry name" value="FtsQ_subfam"/>
    <property type="match status" value="1"/>
</dbReference>
<evidence type="ECO:0000256" key="6">
    <source>
        <dbReference type="ARBA" id="ARBA00023306"/>
    </source>
</evidence>
<accession>A0ABX3MTQ0</accession>
<comment type="subcellular location">
    <subcellularLocation>
        <location evidence="7">Cell inner membrane</location>
        <topology evidence="7">Single-pass type II membrane protein</topology>
    </subcellularLocation>
    <text evidence="7">Localizes to the division septum.</text>
</comment>
<evidence type="ECO:0000256" key="5">
    <source>
        <dbReference type="ARBA" id="ARBA00022989"/>
    </source>
</evidence>
<name>A0ABX3MTQ0_9RHOB</name>
<evidence type="ECO:0000256" key="3">
    <source>
        <dbReference type="ARBA" id="ARBA00022618"/>
    </source>
</evidence>
<evidence type="ECO:0000256" key="1">
    <source>
        <dbReference type="ARBA" id="ARBA00022475"/>
    </source>
</evidence>
<evidence type="ECO:0000313" key="10">
    <source>
        <dbReference type="EMBL" id="OOY22674.1"/>
    </source>
</evidence>
<evidence type="ECO:0000313" key="11">
    <source>
        <dbReference type="Proteomes" id="UP000190787"/>
    </source>
</evidence>
<keyword evidence="11" id="KW-1185">Reference proteome</keyword>
<dbReference type="Proteomes" id="UP000190787">
    <property type="component" value="Unassembled WGS sequence"/>
</dbReference>
<evidence type="ECO:0000256" key="4">
    <source>
        <dbReference type="ARBA" id="ARBA00022692"/>
    </source>
</evidence>
<dbReference type="InterPro" id="IPR026579">
    <property type="entry name" value="FtsQ"/>
</dbReference>
<keyword evidence="1 7" id="KW-1003">Cell membrane</keyword>
<comment type="function">
    <text evidence="7">Essential cell division protein.</text>
</comment>
<protein>
    <recommendedName>
        <fullName evidence="7">Cell division protein FtsQ</fullName>
    </recommendedName>
</protein>
<keyword evidence="3 7" id="KW-0132">Cell division</keyword>
<comment type="similarity">
    <text evidence="7">Belongs to the FtsQ/DivIB family. FtsQ subfamily.</text>
</comment>
<keyword evidence="4 7" id="KW-0812">Transmembrane</keyword>
<feature type="region of interest" description="Disordered" evidence="8">
    <location>
        <begin position="1"/>
        <end position="40"/>
    </location>
</feature>
<evidence type="ECO:0000259" key="9">
    <source>
        <dbReference type="Pfam" id="PF03799"/>
    </source>
</evidence>
<feature type="domain" description="Cell division protein FtsQ/DivIB C-terminal" evidence="9">
    <location>
        <begin position="177"/>
        <end position="290"/>
    </location>
</feature>
<evidence type="ECO:0000256" key="7">
    <source>
        <dbReference type="HAMAP-Rule" id="MF_00911"/>
    </source>
</evidence>
<keyword evidence="2 7" id="KW-0997">Cell inner membrane</keyword>
<proteinExistence type="inferred from homology"/>
<keyword evidence="6 7" id="KW-0131">Cell cycle</keyword>
<evidence type="ECO:0000256" key="8">
    <source>
        <dbReference type="SAM" id="MobiDB-lite"/>
    </source>
</evidence>
<gene>
    <name evidence="7" type="primary">ftsQ</name>
    <name evidence="10" type="ORF">BMI91_18665</name>
</gene>
<dbReference type="RefSeq" id="WP_078606205.1">
    <property type="nucleotide sequence ID" value="NZ_MPZV01000005.1"/>
</dbReference>
<dbReference type="PANTHER" id="PTHR35851">
    <property type="entry name" value="CELL DIVISION PROTEIN FTSQ"/>
    <property type="match status" value="1"/>
</dbReference>
<keyword evidence="5 7" id="KW-1133">Transmembrane helix</keyword>
<organism evidence="10 11">
    <name type="scientific">Thioclava sediminum</name>
    <dbReference type="NCBI Taxonomy" id="1915319"/>
    <lineage>
        <taxon>Bacteria</taxon>
        <taxon>Pseudomonadati</taxon>
        <taxon>Pseudomonadota</taxon>
        <taxon>Alphaproteobacteria</taxon>
        <taxon>Rhodobacterales</taxon>
        <taxon>Paracoccaceae</taxon>
        <taxon>Thioclava</taxon>
    </lineage>
</organism>
<comment type="caution">
    <text evidence="10">The sequence shown here is derived from an EMBL/GenBank/DDBJ whole genome shotgun (WGS) entry which is preliminary data.</text>
</comment>
<evidence type="ECO:0000256" key="2">
    <source>
        <dbReference type="ARBA" id="ARBA00022519"/>
    </source>
</evidence>
<dbReference type="EMBL" id="MPZV01000005">
    <property type="protein sequence ID" value="OOY22674.1"/>
    <property type="molecule type" value="Genomic_DNA"/>
</dbReference>
<reference evidence="10 11" key="1">
    <citation type="submission" date="2016-11" db="EMBL/GenBank/DDBJ databases">
        <title>A multilocus sequence analysis scheme for characterization of bacteria in the genus Thioclava.</title>
        <authorList>
            <person name="Liu Y."/>
            <person name="Shao Z."/>
        </authorList>
    </citation>
    <scope>NUCLEOTIDE SEQUENCE [LARGE SCALE GENOMIC DNA]</scope>
    <source>
        <strain evidence="10 11">TAW-CT134</strain>
    </source>
</reference>
<dbReference type="Pfam" id="PF03799">
    <property type="entry name" value="FtsQ_DivIB_C"/>
    <property type="match status" value="1"/>
</dbReference>
<dbReference type="InterPro" id="IPR005548">
    <property type="entry name" value="Cell_div_FtsQ/DivIB_C"/>
</dbReference>
<keyword evidence="7" id="KW-0472">Membrane</keyword>
<dbReference type="GO" id="GO:0051301">
    <property type="term" value="P:cell division"/>
    <property type="evidence" value="ECO:0007669"/>
    <property type="project" value="UniProtKB-KW"/>
</dbReference>